<organism evidence="2 3">
    <name type="scientific">Phytophthora oleae</name>
    <dbReference type="NCBI Taxonomy" id="2107226"/>
    <lineage>
        <taxon>Eukaryota</taxon>
        <taxon>Sar</taxon>
        <taxon>Stramenopiles</taxon>
        <taxon>Oomycota</taxon>
        <taxon>Peronosporomycetes</taxon>
        <taxon>Peronosporales</taxon>
        <taxon>Peronosporaceae</taxon>
        <taxon>Phytophthora</taxon>
    </lineage>
</organism>
<reference evidence="2 3" key="1">
    <citation type="submission" date="2024-09" db="EMBL/GenBank/DDBJ databases">
        <title>Genome sequencing and assembly of Phytophthora oleae, isolate VK10A, causative agent of rot of olive drupes.</title>
        <authorList>
            <person name="Conti Taguali S."/>
            <person name="Riolo M."/>
            <person name="La Spada F."/>
            <person name="Cacciola S.O."/>
            <person name="Dionisio G."/>
        </authorList>
    </citation>
    <scope>NUCLEOTIDE SEQUENCE [LARGE SCALE GENOMIC DNA]</scope>
    <source>
        <strain evidence="2 3">VK10A</strain>
    </source>
</reference>
<feature type="transmembrane region" description="Helical" evidence="1">
    <location>
        <begin position="49"/>
        <end position="69"/>
    </location>
</feature>
<dbReference type="AlphaFoldDB" id="A0ABD3FBN4"/>
<keyword evidence="1" id="KW-0472">Membrane</keyword>
<keyword evidence="1" id="KW-1133">Transmembrane helix</keyword>
<accession>A0ABD3FBN4</accession>
<protein>
    <submittedName>
        <fullName evidence="2">SnoRNA-binding rRNA-processing protein</fullName>
    </submittedName>
</protein>
<dbReference type="Proteomes" id="UP001632037">
    <property type="component" value="Unassembled WGS sequence"/>
</dbReference>
<evidence type="ECO:0000313" key="3">
    <source>
        <dbReference type="Proteomes" id="UP001632037"/>
    </source>
</evidence>
<evidence type="ECO:0000256" key="1">
    <source>
        <dbReference type="SAM" id="Phobius"/>
    </source>
</evidence>
<gene>
    <name evidence="2" type="primary">UTP15_1</name>
    <name evidence="2" type="ORF">V7S43_011119</name>
</gene>
<evidence type="ECO:0000313" key="2">
    <source>
        <dbReference type="EMBL" id="KAL3663704.1"/>
    </source>
</evidence>
<keyword evidence="3" id="KW-1185">Reference proteome</keyword>
<proteinExistence type="predicted"/>
<sequence>MNPTFCMGNAAFGFPDEDDAGEDEIHVLVNVPQYVKPYYRTIRKHRKKAFCYGVSSFLLLAGAFCYIFISGECLTTQEKDV</sequence>
<name>A0ABD3FBN4_9STRA</name>
<keyword evidence="1" id="KW-0812">Transmembrane</keyword>
<dbReference type="EMBL" id="JBIMZQ010000026">
    <property type="protein sequence ID" value="KAL3663704.1"/>
    <property type="molecule type" value="Genomic_DNA"/>
</dbReference>
<comment type="caution">
    <text evidence="2">The sequence shown here is derived from an EMBL/GenBank/DDBJ whole genome shotgun (WGS) entry which is preliminary data.</text>
</comment>